<keyword evidence="2" id="KW-0472">Membrane</keyword>
<dbReference type="AlphaFoldDB" id="A0A2S4UNW8"/>
<feature type="region of interest" description="Disordered" evidence="1">
    <location>
        <begin position="200"/>
        <end position="231"/>
    </location>
</feature>
<reference evidence="4" key="3">
    <citation type="journal article" date="2018" name="Mol. Plant Microbe Interact.">
        <title>Genome sequence resources for the wheat stripe rust pathogen (Puccinia striiformis f. sp. tritici) and the barley stripe rust pathogen (Puccinia striiformis f. sp. hordei).</title>
        <authorList>
            <person name="Xia C."/>
            <person name="Wang M."/>
            <person name="Yin C."/>
            <person name="Cornejo O.E."/>
            <person name="Hulbert S.H."/>
            <person name="Chen X."/>
        </authorList>
    </citation>
    <scope>NUCLEOTIDE SEQUENCE [LARGE SCALE GENOMIC DNA]</scope>
    <source>
        <strain evidence="4">93TX-2</strain>
    </source>
</reference>
<feature type="compositionally biased region" description="Polar residues" evidence="1">
    <location>
        <begin position="46"/>
        <end position="82"/>
    </location>
</feature>
<dbReference type="VEuPathDB" id="FungiDB:PSHT_13848"/>
<dbReference type="Proteomes" id="UP000238274">
    <property type="component" value="Unassembled WGS sequence"/>
</dbReference>
<feature type="region of interest" description="Disordered" evidence="1">
    <location>
        <begin position="1"/>
        <end position="27"/>
    </location>
</feature>
<keyword evidence="2" id="KW-1133">Transmembrane helix</keyword>
<feature type="region of interest" description="Disordered" evidence="1">
    <location>
        <begin position="46"/>
        <end position="157"/>
    </location>
</feature>
<accession>A0A2S4UNW8</accession>
<feature type="transmembrane region" description="Helical" evidence="2">
    <location>
        <begin position="166"/>
        <end position="189"/>
    </location>
</feature>
<feature type="compositionally biased region" description="Low complexity" evidence="1">
    <location>
        <begin position="129"/>
        <end position="145"/>
    </location>
</feature>
<evidence type="ECO:0000313" key="4">
    <source>
        <dbReference type="Proteomes" id="UP000238274"/>
    </source>
</evidence>
<feature type="transmembrane region" description="Helical" evidence="2">
    <location>
        <begin position="238"/>
        <end position="260"/>
    </location>
</feature>
<dbReference type="EMBL" id="PKSM01000288">
    <property type="protein sequence ID" value="POV98814.1"/>
    <property type="molecule type" value="Genomic_DNA"/>
</dbReference>
<reference evidence="3 4" key="1">
    <citation type="submission" date="2017-12" db="EMBL/GenBank/DDBJ databases">
        <title>Gene loss provides genomic basis for host adaptation in cereal stripe rust fungi.</title>
        <authorList>
            <person name="Xia C."/>
        </authorList>
    </citation>
    <scope>NUCLEOTIDE SEQUENCE [LARGE SCALE GENOMIC DNA]</scope>
    <source>
        <strain evidence="3 4">93TX-2</strain>
    </source>
</reference>
<keyword evidence="4" id="KW-1185">Reference proteome</keyword>
<proteinExistence type="predicted"/>
<comment type="caution">
    <text evidence="3">The sequence shown here is derived from an EMBL/GenBank/DDBJ whole genome shotgun (WGS) entry which is preliminary data.</text>
</comment>
<organism evidence="3 4">
    <name type="scientific">Puccinia striiformis</name>
    <dbReference type="NCBI Taxonomy" id="27350"/>
    <lineage>
        <taxon>Eukaryota</taxon>
        <taxon>Fungi</taxon>
        <taxon>Dikarya</taxon>
        <taxon>Basidiomycota</taxon>
        <taxon>Pucciniomycotina</taxon>
        <taxon>Pucciniomycetes</taxon>
        <taxon>Pucciniales</taxon>
        <taxon>Pucciniaceae</taxon>
        <taxon>Puccinia</taxon>
    </lineage>
</organism>
<sequence>MAITSPPQTNSDSTDPSNGQTVLGIQSQLSPFSPSFFTNYQPNVSAQATSIPRSPIISNQGFSTQRPKLTTSPSEIGSNSQEAGPLPEKVGEIGYVPPPAPTLPRSLVTRDPSPQTELGVELPAPPHSLRPARSSPAWSPAISSSFGGHRSTRTGKPRERITASKMFLKPILLVVFGVVVLSLTFVGLIQVQERINHNNNRNNRAKAAANNNDDSSRSNDPGSTDGSSDSGVTSNASFVYMGTFFIVALLVEIWIFVGALRRLHHRLGLWVDQEYSAQLPDLSDPEATFSPPVLPRWARVLRIKPQTVRRPLLPSYMAVLGIIRNGGRTGANSEGTGDVEDGEVIRTLAIGQGQAAPAFDGEEFQRSTVILSGPPKRNSTLSTSPSVRSGGLLHSLSRTFTGGFGSRNSATQTSENDLSTNTNRRVSVASILSNARRTSGAHSIIPEAVEHQSTEHSTTIELSEVPVTHNAAYIHHMRRAA</sequence>
<evidence type="ECO:0000256" key="1">
    <source>
        <dbReference type="SAM" id="MobiDB-lite"/>
    </source>
</evidence>
<evidence type="ECO:0000313" key="3">
    <source>
        <dbReference type="EMBL" id="POV98814.1"/>
    </source>
</evidence>
<dbReference type="OrthoDB" id="2505942at2759"/>
<dbReference type="VEuPathDB" id="FungiDB:PSTT_12000"/>
<gene>
    <name evidence="3" type="ORF">PSHT_13848</name>
</gene>
<name>A0A2S4UNW8_9BASI</name>
<reference evidence="4" key="2">
    <citation type="journal article" date="2018" name="BMC Genomics">
        <title>Genomic insights into host adaptation between the wheat stripe rust pathogen (Puccinia striiformis f. sp. tritici) and the barley stripe rust pathogen (Puccinia striiformis f. sp. hordei).</title>
        <authorList>
            <person name="Xia C."/>
            <person name="Wang M."/>
            <person name="Yin C."/>
            <person name="Cornejo O.E."/>
            <person name="Hulbert S.H."/>
            <person name="Chen X."/>
        </authorList>
    </citation>
    <scope>NUCLEOTIDE SEQUENCE [LARGE SCALE GENOMIC DNA]</scope>
    <source>
        <strain evidence="4">93TX-2</strain>
    </source>
</reference>
<protein>
    <submittedName>
        <fullName evidence="3">Uncharacterized protein</fullName>
    </submittedName>
</protein>
<evidence type="ECO:0000256" key="2">
    <source>
        <dbReference type="SAM" id="Phobius"/>
    </source>
</evidence>
<keyword evidence="2" id="KW-0812">Transmembrane</keyword>